<name>A0A803JU91_XENTR</name>
<keyword evidence="4" id="KW-0393">Immunoglobulin domain</keyword>
<reference evidence="8" key="1">
    <citation type="journal article" date="2010" name="Science">
        <title>The genome of the Western clawed frog Xenopus tropicalis.</title>
        <authorList>
            <person name="Hellsten U."/>
            <person name="Harland R.M."/>
            <person name="Gilchrist M.J."/>
            <person name="Hendrix D."/>
            <person name="Jurka J."/>
            <person name="Kapitonov V."/>
            <person name="Ovcharenko I."/>
            <person name="Putnam N.H."/>
            <person name="Shu S."/>
            <person name="Taher L."/>
            <person name="Blitz I.L."/>
            <person name="Blumberg B."/>
            <person name="Dichmann D.S."/>
            <person name="Dubchak I."/>
            <person name="Amaya E."/>
            <person name="Detter J.C."/>
            <person name="Fletcher R."/>
            <person name="Gerhard D.S."/>
            <person name="Goodstein D."/>
            <person name="Graves T."/>
            <person name="Grigoriev I.V."/>
            <person name="Grimwood J."/>
            <person name="Kawashima T."/>
            <person name="Lindquist E."/>
            <person name="Lucas S.M."/>
            <person name="Mead P.E."/>
            <person name="Mitros T."/>
            <person name="Ogino H."/>
            <person name="Ohta Y."/>
            <person name="Poliakov A.V."/>
            <person name="Pollet N."/>
            <person name="Robert J."/>
            <person name="Salamov A."/>
            <person name="Sater A.K."/>
            <person name="Schmutz J."/>
            <person name="Terry A."/>
            <person name="Vize P.D."/>
            <person name="Warren W.C."/>
            <person name="Wells D."/>
            <person name="Wills A."/>
            <person name="Wilson R.K."/>
            <person name="Zimmerman L.B."/>
            <person name="Zorn A.M."/>
            <person name="Grainger R."/>
            <person name="Grammer T."/>
            <person name="Khokha M.K."/>
            <person name="Richardson P.M."/>
            <person name="Rokhsar D.S."/>
        </authorList>
    </citation>
    <scope>NUCLEOTIDE SEQUENCE [LARGE SCALE GENOMIC DNA]</scope>
    <source>
        <strain evidence="8">Nigerian</strain>
    </source>
</reference>
<organism evidence="8">
    <name type="scientific">Xenopus tropicalis</name>
    <name type="common">Western clawed frog</name>
    <name type="synonym">Silurana tropicalis</name>
    <dbReference type="NCBI Taxonomy" id="8364"/>
    <lineage>
        <taxon>Eukaryota</taxon>
        <taxon>Metazoa</taxon>
        <taxon>Chordata</taxon>
        <taxon>Craniata</taxon>
        <taxon>Vertebrata</taxon>
        <taxon>Euteleostomi</taxon>
        <taxon>Amphibia</taxon>
        <taxon>Batrachia</taxon>
        <taxon>Anura</taxon>
        <taxon>Pipoidea</taxon>
        <taxon>Pipidae</taxon>
        <taxon>Xenopodinae</taxon>
        <taxon>Xenopus</taxon>
        <taxon>Silurana</taxon>
    </lineage>
</organism>
<dbReference type="GO" id="GO:0042101">
    <property type="term" value="C:T cell receptor complex"/>
    <property type="evidence" value="ECO:0007669"/>
    <property type="project" value="UniProtKB-KW"/>
</dbReference>
<evidence type="ECO:0000256" key="2">
    <source>
        <dbReference type="ARBA" id="ARBA00023130"/>
    </source>
</evidence>
<dbReference type="PANTHER" id="PTHR19367">
    <property type="entry name" value="T-CELL RECEPTOR ALPHA CHAIN V REGION"/>
    <property type="match status" value="1"/>
</dbReference>
<dbReference type="InterPro" id="IPR013783">
    <property type="entry name" value="Ig-like_fold"/>
</dbReference>
<dbReference type="Gene3D" id="2.60.40.10">
    <property type="entry name" value="Immunoglobulins"/>
    <property type="match status" value="1"/>
</dbReference>
<feature type="domain" description="Ig-like" evidence="7">
    <location>
        <begin position="17"/>
        <end position="102"/>
    </location>
</feature>
<dbReference type="GeneTree" id="ENSGT01070000255600"/>
<dbReference type="InterPro" id="IPR007110">
    <property type="entry name" value="Ig-like_dom"/>
</dbReference>
<reference evidence="8" key="2">
    <citation type="submission" date="2021-03" db="UniProtKB">
        <authorList>
            <consortium name="Ensembl"/>
        </authorList>
    </citation>
    <scope>IDENTIFICATION</scope>
</reference>
<dbReference type="InterPro" id="IPR036179">
    <property type="entry name" value="Ig-like_dom_sf"/>
</dbReference>
<evidence type="ECO:0000313" key="8">
    <source>
        <dbReference type="Ensembl" id="ENSXETP00000111541"/>
    </source>
</evidence>
<evidence type="ECO:0000259" key="7">
    <source>
        <dbReference type="PROSITE" id="PS50835"/>
    </source>
</evidence>
<evidence type="ECO:0000256" key="3">
    <source>
        <dbReference type="ARBA" id="ARBA00023170"/>
    </source>
</evidence>
<dbReference type="InParanoid" id="A0A803JU91"/>
<dbReference type="PANTHER" id="PTHR19367:SF18">
    <property type="entry name" value="T CELL RECEPTOR ALPHA VARIABLE 16"/>
    <property type="match status" value="1"/>
</dbReference>
<keyword evidence="5" id="KW-0391">Immunity</keyword>
<evidence type="ECO:0000256" key="4">
    <source>
        <dbReference type="ARBA" id="ARBA00023319"/>
    </source>
</evidence>
<dbReference type="InterPro" id="IPR051287">
    <property type="entry name" value="TCR_variable_region"/>
</dbReference>
<evidence type="ECO:0000256" key="1">
    <source>
        <dbReference type="ARBA" id="ARBA00022729"/>
    </source>
</evidence>
<keyword evidence="5" id="KW-1279">T cell receptor</keyword>
<proteinExistence type="predicted"/>
<dbReference type="SMART" id="SM00406">
    <property type="entry name" value="IGv"/>
    <property type="match status" value="1"/>
</dbReference>
<evidence type="ECO:0000256" key="5">
    <source>
        <dbReference type="ARBA" id="ARBA00043266"/>
    </source>
</evidence>
<dbReference type="InterPro" id="IPR013106">
    <property type="entry name" value="Ig_V-set"/>
</dbReference>
<evidence type="ECO:0000256" key="6">
    <source>
        <dbReference type="SAM" id="MobiDB-lite"/>
    </source>
</evidence>
<dbReference type="SUPFAM" id="SSF48726">
    <property type="entry name" value="Immunoglobulin"/>
    <property type="match status" value="1"/>
</dbReference>
<dbReference type="Ensembl" id="ENSXETT00000121812">
    <property type="protein sequence ID" value="ENSXETP00000111541"/>
    <property type="gene ID" value="ENSXETG00000042499"/>
</dbReference>
<protein>
    <recommendedName>
        <fullName evidence="7">Ig-like domain-containing protein</fullName>
    </recommendedName>
</protein>
<keyword evidence="2" id="KW-1064">Adaptive immunity</keyword>
<keyword evidence="1" id="KW-0732">Signal</keyword>
<dbReference type="AlphaFoldDB" id="A0A803JU91"/>
<dbReference type="PROSITE" id="PS50835">
    <property type="entry name" value="IG_LIKE"/>
    <property type="match status" value="1"/>
</dbReference>
<dbReference type="Pfam" id="PF07686">
    <property type="entry name" value="V-set"/>
    <property type="match status" value="1"/>
</dbReference>
<feature type="compositionally biased region" description="Polar residues" evidence="6">
    <location>
        <begin position="15"/>
        <end position="26"/>
    </location>
</feature>
<keyword evidence="3" id="KW-0675">Receptor</keyword>
<accession>A0A803JU91</accession>
<dbReference type="GO" id="GO:0002250">
    <property type="term" value="P:adaptive immune response"/>
    <property type="evidence" value="ECO:0007669"/>
    <property type="project" value="UniProtKB-KW"/>
</dbReference>
<feature type="region of interest" description="Disordered" evidence="6">
    <location>
        <begin position="1"/>
        <end position="26"/>
    </location>
</feature>
<sequence length="114" mass="13248">MEVLSHDSLWGDSLEQPQSETGKQNEAQTITCTYTTSMSYPCLYWYRQYPNSNLQYILRKSSYCDNRAKGFERFNVVTDSSSTRLTINSLRPTDTAVYYCAIVDLHTDNIYCRL</sequence>